<dbReference type="Proteomes" id="UP001200034">
    <property type="component" value="Unassembled WGS sequence"/>
</dbReference>
<sequence length="76" mass="9572">IPYDFHTAHMPCDMDVHHLLRIIDTFPNQCIWMINNRFAHENYYRIFKLYQLEGHFFGQYAERLRRYEVDPHYFLY</sequence>
<comment type="caution">
    <text evidence="1">The sequence shown here is derived from an EMBL/GenBank/DDBJ whole genome shotgun (WGS) entry which is preliminary data.</text>
</comment>
<dbReference type="AlphaFoldDB" id="A0AAD4PM97"/>
<protein>
    <submittedName>
        <fullName evidence="1">Uncharacterized protein</fullName>
    </submittedName>
</protein>
<evidence type="ECO:0000313" key="1">
    <source>
        <dbReference type="EMBL" id="KAH8372367.1"/>
    </source>
</evidence>
<dbReference type="EMBL" id="JAJJHW010002585">
    <property type="protein sequence ID" value="KAH8372367.1"/>
    <property type="molecule type" value="Genomic_DNA"/>
</dbReference>
<feature type="non-terminal residue" evidence="1">
    <location>
        <position position="1"/>
    </location>
</feature>
<dbReference type="Pfam" id="PF15989">
    <property type="entry name" value="DUF4768"/>
    <property type="match status" value="1"/>
</dbReference>
<proteinExistence type="predicted"/>
<accession>A0AAD4PM97</accession>
<feature type="non-terminal residue" evidence="1">
    <location>
        <position position="76"/>
    </location>
</feature>
<dbReference type="InterPro" id="IPR031931">
    <property type="entry name" value="DUF4768"/>
</dbReference>
<name>A0AAD4PM97_9MUSC</name>
<keyword evidence="2" id="KW-1185">Reference proteome</keyword>
<reference evidence="1" key="1">
    <citation type="journal article" date="2021" name="Mol. Ecol. Resour.">
        <title>Phylogenomic analyses of the genus Drosophila reveals genomic signals of climate adaptation.</title>
        <authorList>
            <person name="Li F."/>
            <person name="Rane R.V."/>
            <person name="Luria V."/>
            <person name="Xiong Z."/>
            <person name="Chen J."/>
            <person name="Li Z."/>
            <person name="Catullo R.A."/>
            <person name="Griffin P.C."/>
            <person name="Schiffer M."/>
            <person name="Pearce S."/>
            <person name="Lee S.F."/>
            <person name="McElroy K."/>
            <person name="Stocker A."/>
            <person name="Shirriffs J."/>
            <person name="Cockerell F."/>
            <person name="Coppin C."/>
            <person name="Sgro C.M."/>
            <person name="Karger A."/>
            <person name="Cain J.W."/>
            <person name="Weber J.A."/>
            <person name="Santpere G."/>
            <person name="Kirschner M.W."/>
            <person name="Hoffmann A.A."/>
            <person name="Oakeshott J.G."/>
            <person name="Zhang G."/>
        </authorList>
    </citation>
    <scope>NUCLEOTIDE SEQUENCE</scope>
    <source>
        <strain evidence="1">BGI-SZ-2011g</strain>
    </source>
</reference>
<organism evidence="1 2">
    <name type="scientific">Drosophila rubida</name>
    <dbReference type="NCBI Taxonomy" id="30044"/>
    <lineage>
        <taxon>Eukaryota</taxon>
        <taxon>Metazoa</taxon>
        <taxon>Ecdysozoa</taxon>
        <taxon>Arthropoda</taxon>
        <taxon>Hexapoda</taxon>
        <taxon>Insecta</taxon>
        <taxon>Pterygota</taxon>
        <taxon>Neoptera</taxon>
        <taxon>Endopterygota</taxon>
        <taxon>Diptera</taxon>
        <taxon>Brachycera</taxon>
        <taxon>Muscomorpha</taxon>
        <taxon>Ephydroidea</taxon>
        <taxon>Drosophilidae</taxon>
        <taxon>Drosophila</taxon>
    </lineage>
</organism>
<evidence type="ECO:0000313" key="2">
    <source>
        <dbReference type="Proteomes" id="UP001200034"/>
    </source>
</evidence>
<gene>
    <name evidence="1" type="ORF">KR093_011225</name>
</gene>